<dbReference type="AlphaFoldDB" id="A0A915YC26"/>
<keyword evidence="10" id="KW-1185">Reference proteome</keyword>
<dbReference type="SUPFAM" id="SSF51316">
    <property type="entry name" value="Mss4-like"/>
    <property type="match status" value="1"/>
</dbReference>
<dbReference type="PANTHER" id="PTHR10173:SF52">
    <property type="entry name" value="METHIONINE-R-SULFOXIDE REDUCTASE B1"/>
    <property type="match status" value="1"/>
</dbReference>
<dbReference type="RefSeq" id="WP_264791629.1">
    <property type="nucleotide sequence ID" value="NZ_AP026867.1"/>
</dbReference>
<reference evidence="9" key="1">
    <citation type="submission" date="2022-09" db="EMBL/GenBank/DDBJ databases">
        <title>Aureispira anguillicida sp. nov., isolated from Leptocephalus of Japanese eel Anguilla japonica.</title>
        <authorList>
            <person name="Yuasa K."/>
            <person name="Mekata T."/>
            <person name="Ikunari K."/>
        </authorList>
    </citation>
    <scope>NUCLEOTIDE SEQUENCE</scope>
    <source>
        <strain evidence="9">EL160426</strain>
    </source>
</reference>
<dbReference type="NCBIfam" id="TIGR00357">
    <property type="entry name" value="peptide-methionine (R)-S-oxide reductase MsrB"/>
    <property type="match status" value="1"/>
</dbReference>
<dbReference type="EC" id="1.8.4.12" evidence="3"/>
<evidence type="ECO:0000256" key="7">
    <source>
        <dbReference type="ARBA" id="ARBA00048488"/>
    </source>
</evidence>
<dbReference type="PANTHER" id="PTHR10173">
    <property type="entry name" value="METHIONINE SULFOXIDE REDUCTASE"/>
    <property type="match status" value="1"/>
</dbReference>
<sequence length="134" mass="15124">MKKIKKTETEWKAQLSDAEYHVLREAGTERAFTGKYYDHEEEGTYLCNACKTPLFDATNKYHSGCGWPSFWGELETAKITQKLDKSHGMTRVELICSCCDSHLGHIFNDGPPPSGVRYCINSVCLEFVSNHGTP</sequence>
<dbReference type="InterPro" id="IPR011057">
    <property type="entry name" value="Mss4-like_sf"/>
</dbReference>
<gene>
    <name evidence="9" type="ORF">AsAng_0010140</name>
</gene>
<comment type="cofactor">
    <cofactor evidence="1">
        <name>Zn(2+)</name>
        <dbReference type="ChEBI" id="CHEBI:29105"/>
    </cofactor>
</comment>
<dbReference type="Gene3D" id="2.170.150.20">
    <property type="entry name" value="Peptide methionine sulfoxide reductase"/>
    <property type="match status" value="1"/>
</dbReference>
<comment type="similarity">
    <text evidence="2">Belongs to the MsrB Met sulfoxide reductase family.</text>
</comment>
<keyword evidence="5" id="KW-0862">Zinc</keyword>
<dbReference type="Pfam" id="PF01641">
    <property type="entry name" value="SelR"/>
    <property type="match status" value="1"/>
</dbReference>
<evidence type="ECO:0000313" key="9">
    <source>
        <dbReference type="EMBL" id="BDS10306.1"/>
    </source>
</evidence>
<protein>
    <recommendedName>
        <fullName evidence="3">peptide-methionine (R)-S-oxide reductase</fullName>
        <ecNumber evidence="3">1.8.4.12</ecNumber>
    </recommendedName>
</protein>
<comment type="catalytic activity">
    <reaction evidence="7">
        <text>L-methionyl-[protein] + [thioredoxin]-disulfide + H2O = L-methionyl-(R)-S-oxide-[protein] + [thioredoxin]-dithiol</text>
        <dbReference type="Rhea" id="RHEA:24164"/>
        <dbReference type="Rhea" id="RHEA-COMP:10698"/>
        <dbReference type="Rhea" id="RHEA-COMP:10700"/>
        <dbReference type="Rhea" id="RHEA-COMP:12313"/>
        <dbReference type="Rhea" id="RHEA-COMP:12314"/>
        <dbReference type="ChEBI" id="CHEBI:15377"/>
        <dbReference type="ChEBI" id="CHEBI:16044"/>
        <dbReference type="ChEBI" id="CHEBI:29950"/>
        <dbReference type="ChEBI" id="CHEBI:45764"/>
        <dbReference type="ChEBI" id="CHEBI:50058"/>
        <dbReference type="EC" id="1.8.4.12"/>
    </reaction>
</comment>
<dbReference type="KEGG" id="aup:AsAng_0010140"/>
<dbReference type="GO" id="GO:0046872">
    <property type="term" value="F:metal ion binding"/>
    <property type="evidence" value="ECO:0007669"/>
    <property type="project" value="UniProtKB-KW"/>
</dbReference>
<dbReference type="InterPro" id="IPR028427">
    <property type="entry name" value="Met_Sox_Rdtase_MsrB"/>
</dbReference>
<dbReference type="GO" id="GO:0030091">
    <property type="term" value="P:protein repair"/>
    <property type="evidence" value="ECO:0007669"/>
    <property type="project" value="InterPro"/>
</dbReference>
<dbReference type="GO" id="GO:0033743">
    <property type="term" value="F:peptide-methionine (R)-S-oxide reductase activity"/>
    <property type="evidence" value="ECO:0007669"/>
    <property type="project" value="UniProtKB-EC"/>
</dbReference>
<dbReference type="Proteomes" id="UP001060919">
    <property type="component" value="Chromosome"/>
</dbReference>
<evidence type="ECO:0000256" key="6">
    <source>
        <dbReference type="ARBA" id="ARBA00023002"/>
    </source>
</evidence>
<proteinExistence type="inferred from homology"/>
<evidence type="ECO:0000256" key="4">
    <source>
        <dbReference type="ARBA" id="ARBA00022723"/>
    </source>
</evidence>
<evidence type="ECO:0000256" key="2">
    <source>
        <dbReference type="ARBA" id="ARBA00007174"/>
    </source>
</evidence>
<keyword evidence="4" id="KW-0479">Metal-binding</keyword>
<dbReference type="GO" id="GO:0006979">
    <property type="term" value="P:response to oxidative stress"/>
    <property type="evidence" value="ECO:0007669"/>
    <property type="project" value="InterPro"/>
</dbReference>
<evidence type="ECO:0000256" key="5">
    <source>
        <dbReference type="ARBA" id="ARBA00022833"/>
    </source>
</evidence>
<dbReference type="PROSITE" id="PS51790">
    <property type="entry name" value="MSRB"/>
    <property type="match status" value="1"/>
</dbReference>
<dbReference type="EMBL" id="AP026867">
    <property type="protein sequence ID" value="BDS10306.1"/>
    <property type="molecule type" value="Genomic_DNA"/>
</dbReference>
<keyword evidence="6" id="KW-0560">Oxidoreductase</keyword>
<dbReference type="InterPro" id="IPR002579">
    <property type="entry name" value="Met_Sox_Rdtase_MsrB_dom"/>
</dbReference>
<feature type="domain" description="MsrB" evidence="8">
    <location>
        <begin position="8"/>
        <end position="130"/>
    </location>
</feature>
<evidence type="ECO:0000313" key="10">
    <source>
        <dbReference type="Proteomes" id="UP001060919"/>
    </source>
</evidence>
<dbReference type="GO" id="GO:0005737">
    <property type="term" value="C:cytoplasm"/>
    <property type="evidence" value="ECO:0007669"/>
    <property type="project" value="TreeGrafter"/>
</dbReference>
<dbReference type="FunFam" id="2.170.150.20:FF:000001">
    <property type="entry name" value="Peptide methionine sulfoxide reductase MsrB"/>
    <property type="match status" value="1"/>
</dbReference>
<evidence type="ECO:0000256" key="1">
    <source>
        <dbReference type="ARBA" id="ARBA00001947"/>
    </source>
</evidence>
<organism evidence="9 10">
    <name type="scientific">Aureispira anguillae</name>
    <dbReference type="NCBI Taxonomy" id="2864201"/>
    <lineage>
        <taxon>Bacteria</taxon>
        <taxon>Pseudomonadati</taxon>
        <taxon>Bacteroidota</taxon>
        <taxon>Saprospiria</taxon>
        <taxon>Saprospirales</taxon>
        <taxon>Saprospiraceae</taxon>
        <taxon>Aureispira</taxon>
    </lineage>
</organism>
<name>A0A915YC26_9BACT</name>
<evidence type="ECO:0000259" key="8">
    <source>
        <dbReference type="PROSITE" id="PS51790"/>
    </source>
</evidence>
<accession>A0A915YC26</accession>
<evidence type="ECO:0000256" key="3">
    <source>
        <dbReference type="ARBA" id="ARBA00012499"/>
    </source>
</evidence>